<dbReference type="SMART" id="SM00181">
    <property type="entry name" value="EGF"/>
    <property type="match status" value="5"/>
</dbReference>
<feature type="domain" description="EGF-like" evidence="5">
    <location>
        <begin position="63"/>
        <end position="92"/>
    </location>
</feature>
<keyword evidence="4" id="KW-0472">Membrane</keyword>
<sequence length="350" mass="36914">MTETCTSGSPCPAGFVCPTEATDETQDCLKCTAADCQTCTKDALATCTACQPEFFLDTDKCSACSPGCKTCSAAETCTVCNDSYVMDSSACKACPANCKTCNNDGETCTVCNDGFVIRDTKCDKDECDADTPCKGDSKFCNILQAGNRCNNCETNCKSCTSADRCTACNHDYELNTDYTCSKECDLINANEACVSTKNVPCGGQGQQTACNCGVAKNCFTCPVVQPPKPDPNNCANKFCSCQSGSPDACTGCIDTVNFTFANSKCTTKAPKTCGTCLPGYVLKKGKCEECKSNYTKIGEFCFKSSEEAALGGISGGEITAITIAALVVICGVGNCILLYFLKKARKQQLK</sequence>
<keyword evidence="10" id="KW-1185">Reference proteome</keyword>
<dbReference type="InterPro" id="IPR053215">
    <property type="entry name" value="TKL_Ser/Thr_kinase"/>
</dbReference>
<dbReference type="SMART" id="SM00261">
    <property type="entry name" value="FU"/>
    <property type="match status" value="3"/>
</dbReference>
<dbReference type="SUPFAM" id="SSF57184">
    <property type="entry name" value="Growth factor receptor domain"/>
    <property type="match status" value="1"/>
</dbReference>
<reference evidence="6 8" key="1">
    <citation type="journal article" date="2014" name="PLoS Genet.">
        <title>The Genome of Spironucleus salmonicida Highlights a Fish Pathogen Adapted to Fluctuating Environments.</title>
        <authorList>
            <person name="Xu F."/>
            <person name="Jerlstrom-Hultqvist J."/>
            <person name="Einarsson E."/>
            <person name="Astvaldsson A."/>
            <person name="Svard S.G."/>
            <person name="Andersson J.O."/>
        </authorList>
    </citation>
    <scope>NUCLEOTIDE SEQUENCE</scope>
    <source>
        <strain evidence="8">ATCC 50377</strain>
    </source>
</reference>
<evidence type="ECO:0000313" key="7">
    <source>
        <dbReference type="EMBL" id="EST48289.1"/>
    </source>
</evidence>
<dbReference type="EMBL" id="KI545994">
    <property type="protein sequence ID" value="EST48285.1"/>
    <property type="molecule type" value="Genomic_DNA"/>
</dbReference>
<evidence type="ECO:0000313" key="8">
    <source>
        <dbReference type="EMBL" id="KAH0571864.1"/>
    </source>
</evidence>
<comment type="similarity">
    <text evidence="1">Belongs to the Nth/MutY family.</text>
</comment>
<organism evidence="6">
    <name type="scientific">Spironucleus salmonicida</name>
    <dbReference type="NCBI Taxonomy" id="348837"/>
    <lineage>
        <taxon>Eukaryota</taxon>
        <taxon>Metamonada</taxon>
        <taxon>Diplomonadida</taxon>
        <taxon>Hexamitidae</taxon>
        <taxon>Hexamitinae</taxon>
        <taxon>Spironucleus</taxon>
    </lineage>
</organism>
<feature type="domain" description="EGF-like" evidence="5">
    <location>
        <begin position="93"/>
        <end position="123"/>
    </location>
</feature>
<dbReference type="PANTHER" id="PTHR45756">
    <property type="entry name" value="PALMITOYLTRANSFERASE"/>
    <property type="match status" value="1"/>
</dbReference>
<protein>
    <submittedName>
        <fullName evidence="6">Cysteine-rich membrane protein 1</fullName>
    </submittedName>
</protein>
<evidence type="ECO:0000256" key="4">
    <source>
        <dbReference type="SAM" id="Phobius"/>
    </source>
</evidence>
<dbReference type="InterPro" id="IPR006212">
    <property type="entry name" value="Furin_repeat"/>
</dbReference>
<keyword evidence="4" id="KW-1133">Transmembrane helix</keyword>
<dbReference type="VEuPathDB" id="GiardiaDB:SS50377_26060"/>
<dbReference type="OrthoDB" id="300641at2759"/>
<dbReference type="Pfam" id="PF03302">
    <property type="entry name" value="VSP"/>
    <property type="match status" value="1"/>
</dbReference>
<dbReference type="InterPro" id="IPR009030">
    <property type="entry name" value="Growth_fac_rcpt_cys_sf"/>
</dbReference>
<dbReference type="InterPro" id="IPR004035">
    <property type="entry name" value="Endouclease-III_FeS-bd_BS"/>
</dbReference>
<keyword evidence="3" id="KW-0326">Glycosidase</keyword>
<dbReference type="VEuPathDB" id="GiardiaDB:SS50377_26064"/>
<accession>V6LUP1</accession>
<keyword evidence="4" id="KW-0812">Transmembrane</keyword>
<evidence type="ECO:0000313" key="6">
    <source>
        <dbReference type="EMBL" id="EST48285.1"/>
    </source>
</evidence>
<dbReference type="PROSITE" id="PS00764">
    <property type="entry name" value="ENDONUCLEASE_III_1"/>
    <property type="match status" value="1"/>
</dbReference>
<proteinExistence type="inferred from homology"/>
<gene>
    <name evidence="6" type="ORF">SS50377_11553</name>
    <name evidence="7" type="ORF">SS50377_11557</name>
    <name evidence="8" type="ORF">SS50377_26060</name>
    <name evidence="9" type="ORF">SS50377_26064</name>
</gene>
<dbReference type="Gene3D" id="2.10.220.10">
    <property type="entry name" value="Hormone Receptor, Insulin-like Growth Factor Receptor 1, Chain A, domain 2"/>
    <property type="match status" value="2"/>
</dbReference>
<feature type="domain" description="EGF-like" evidence="5">
    <location>
        <begin position="27"/>
        <end position="62"/>
    </location>
</feature>
<feature type="domain" description="EGF-like" evidence="5">
    <location>
        <begin position="151"/>
        <end position="181"/>
    </location>
</feature>
<evidence type="ECO:0000259" key="5">
    <source>
        <dbReference type="SMART" id="SM00181"/>
    </source>
</evidence>
<reference evidence="8" key="2">
    <citation type="submission" date="2020-12" db="EMBL/GenBank/DDBJ databases">
        <title>New Spironucleus salmonicida genome in near-complete chromosomes.</title>
        <authorList>
            <person name="Xu F."/>
            <person name="Kurt Z."/>
            <person name="Jimenez-Gonzalez A."/>
            <person name="Astvaldsson A."/>
            <person name="Andersson J.O."/>
            <person name="Svard S.G."/>
        </authorList>
    </citation>
    <scope>NUCLEOTIDE SEQUENCE</scope>
    <source>
        <strain evidence="8">ATCC 50377</strain>
    </source>
</reference>
<dbReference type="EMBL" id="KI545994">
    <property type="protein sequence ID" value="EST48289.1"/>
    <property type="molecule type" value="Genomic_DNA"/>
</dbReference>
<dbReference type="AlphaFoldDB" id="V6LUP1"/>
<dbReference type="InterPro" id="IPR005127">
    <property type="entry name" value="Giardia_VSP"/>
</dbReference>
<dbReference type="EMBL" id="AUWU02000006">
    <property type="protein sequence ID" value="KAH0571864.1"/>
    <property type="molecule type" value="Genomic_DNA"/>
</dbReference>
<dbReference type="Proteomes" id="UP000018208">
    <property type="component" value="Unassembled WGS sequence"/>
</dbReference>
<dbReference type="GO" id="GO:0016798">
    <property type="term" value="F:hydrolase activity, acting on glycosyl bonds"/>
    <property type="evidence" value="ECO:0007669"/>
    <property type="project" value="UniProtKB-KW"/>
</dbReference>
<evidence type="ECO:0000256" key="2">
    <source>
        <dbReference type="ARBA" id="ARBA00022801"/>
    </source>
</evidence>
<evidence type="ECO:0000313" key="9">
    <source>
        <dbReference type="EMBL" id="KAH0571867.1"/>
    </source>
</evidence>
<feature type="transmembrane region" description="Helical" evidence="4">
    <location>
        <begin position="318"/>
        <end position="341"/>
    </location>
</feature>
<evidence type="ECO:0000256" key="1">
    <source>
        <dbReference type="ARBA" id="ARBA00008343"/>
    </source>
</evidence>
<keyword evidence="2" id="KW-0378">Hydrolase</keyword>
<dbReference type="InterPro" id="IPR000742">
    <property type="entry name" value="EGF"/>
</dbReference>
<dbReference type="PANTHER" id="PTHR45756:SF1">
    <property type="entry name" value="PROTEIN KINASE DOMAIN CONTAINING PROTEIN"/>
    <property type="match status" value="1"/>
</dbReference>
<feature type="domain" description="EGF-like" evidence="5">
    <location>
        <begin position="240"/>
        <end position="288"/>
    </location>
</feature>
<dbReference type="EMBL" id="AUWU02000006">
    <property type="protein sequence ID" value="KAH0571867.1"/>
    <property type="molecule type" value="Genomic_DNA"/>
</dbReference>
<evidence type="ECO:0000256" key="3">
    <source>
        <dbReference type="ARBA" id="ARBA00023295"/>
    </source>
</evidence>
<evidence type="ECO:0000313" key="10">
    <source>
        <dbReference type="Proteomes" id="UP000018208"/>
    </source>
</evidence>
<name>V6LUP1_9EUKA</name>